<organism evidence="2 3">
    <name type="scientific">Pseudomonas fluorescens</name>
    <dbReference type="NCBI Taxonomy" id="294"/>
    <lineage>
        <taxon>Bacteria</taxon>
        <taxon>Pseudomonadati</taxon>
        <taxon>Pseudomonadota</taxon>
        <taxon>Gammaproteobacteria</taxon>
        <taxon>Pseudomonadales</taxon>
        <taxon>Pseudomonadaceae</taxon>
        <taxon>Pseudomonas</taxon>
    </lineage>
</organism>
<dbReference type="InterPro" id="IPR036291">
    <property type="entry name" value="NAD(P)-bd_dom_sf"/>
</dbReference>
<dbReference type="GO" id="GO:0004029">
    <property type="term" value="F:aldehyde dehydrogenase (NAD+) activity"/>
    <property type="evidence" value="ECO:0007669"/>
    <property type="project" value="TreeGrafter"/>
</dbReference>
<evidence type="ECO:0000313" key="3">
    <source>
        <dbReference type="Proteomes" id="UP000190965"/>
    </source>
</evidence>
<dbReference type="CDD" id="cd05262">
    <property type="entry name" value="SDR_a7"/>
    <property type="match status" value="1"/>
</dbReference>
<dbReference type="InterPro" id="IPR051783">
    <property type="entry name" value="NAD(P)-dependent_oxidoreduct"/>
</dbReference>
<dbReference type="Gene3D" id="3.40.50.720">
    <property type="entry name" value="NAD(P)-binding Rossmann-like Domain"/>
    <property type="match status" value="1"/>
</dbReference>
<reference evidence="2 3" key="1">
    <citation type="submission" date="2016-12" db="EMBL/GenBank/DDBJ databases">
        <title>Draft genome sequences of seven strains of Pseudomonas fluorescens that produce 4-formylaminooxyvinylglycine.</title>
        <authorList>
            <person name="Okrent R.A."/>
            <person name="Manning V.A."/>
            <person name="Trippe K.M."/>
        </authorList>
    </citation>
    <scope>NUCLEOTIDE SEQUENCE [LARGE SCALE GENOMIC DNA]</scope>
    <source>
        <strain evidence="2 3">P5A</strain>
    </source>
</reference>
<dbReference type="RefSeq" id="WP_078742715.1">
    <property type="nucleotide sequence ID" value="NZ_MSDF01000052.1"/>
</dbReference>
<dbReference type="PANTHER" id="PTHR48079:SF6">
    <property type="entry name" value="NAD(P)-BINDING DOMAIN-CONTAINING PROTEIN-RELATED"/>
    <property type="match status" value="1"/>
</dbReference>
<dbReference type="Proteomes" id="UP000190965">
    <property type="component" value="Unassembled WGS sequence"/>
</dbReference>
<dbReference type="EMBL" id="MSDF01000052">
    <property type="protein sequence ID" value="OPA86342.1"/>
    <property type="molecule type" value="Genomic_DNA"/>
</dbReference>
<dbReference type="Pfam" id="PF13460">
    <property type="entry name" value="NAD_binding_10"/>
    <property type="match status" value="1"/>
</dbReference>
<name>A0A1T2Y2U9_PSEFL</name>
<sequence length="301" mass="32329">MRIFVTGANGFIGSRVVSELLADGYQVTGLVRSDASAQALEAKGAQAQRGTLEDPQAWVNALEHCDGVIHTAFDHDFNHFVANCEKDRRVISAMGAVLEGSQRPLIITSATGMGHNGDDDLAREAIFNAAHPHPRVASELEGNRQLDAGIDVRVVRLPQVHDTVRQGLITYYVALAREKGVAAYINDGANCFSAAHVSDVAKLYVSVLENGERGARYNAVAEQGVSARQIAEVVAEGLGVSTTSLQPEASAAHFGWFAMFAAVDLRASSEWTRHQLNWQPNAPGLLDDLRAMDYSNVAAHG</sequence>
<dbReference type="PANTHER" id="PTHR48079">
    <property type="entry name" value="PROTEIN YEEZ"/>
    <property type="match status" value="1"/>
</dbReference>
<protein>
    <submittedName>
        <fullName evidence="2">NAD-dependent dehydratase</fullName>
    </submittedName>
</protein>
<evidence type="ECO:0000259" key="1">
    <source>
        <dbReference type="Pfam" id="PF13460"/>
    </source>
</evidence>
<dbReference type="OrthoDB" id="9787292at2"/>
<gene>
    <name evidence="2" type="ORF">BFW87_26765</name>
</gene>
<dbReference type="SUPFAM" id="SSF51735">
    <property type="entry name" value="NAD(P)-binding Rossmann-fold domains"/>
    <property type="match status" value="1"/>
</dbReference>
<evidence type="ECO:0000313" key="2">
    <source>
        <dbReference type="EMBL" id="OPA86342.1"/>
    </source>
</evidence>
<comment type="caution">
    <text evidence="2">The sequence shown here is derived from an EMBL/GenBank/DDBJ whole genome shotgun (WGS) entry which is preliminary data.</text>
</comment>
<dbReference type="GO" id="GO:0005737">
    <property type="term" value="C:cytoplasm"/>
    <property type="evidence" value="ECO:0007669"/>
    <property type="project" value="TreeGrafter"/>
</dbReference>
<feature type="domain" description="NAD(P)-binding" evidence="1">
    <location>
        <begin position="7"/>
        <end position="164"/>
    </location>
</feature>
<accession>A0A1T2Y2U9</accession>
<dbReference type="AlphaFoldDB" id="A0A1T2Y2U9"/>
<dbReference type="InterPro" id="IPR016040">
    <property type="entry name" value="NAD(P)-bd_dom"/>
</dbReference>
<proteinExistence type="predicted"/>